<proteinExistence type="predicted"/>
<sequence>MNVYELARFTTPPFRCPYLPDQTASLTYRILLGMGAADYEDMLSRGWRRFGCEFFRPVCAACAECRSLRLRLEDFRPSRSQRRALKANADIEVIVQTPTATPAHVRLYNAYHQDMAVRKQWPYRAHNLKSY</sequence>
<evidence type="ECO:0000313" key="2">
    <source>
        <dbReference type="EMBL" id="ETW93154.1"/>
    </source>
</evidence>
<evidence type="ECO:0000313" key="3">
    <source>
        <dbReference type="Proteomes" id="UP000019141"/>
    </source>
</evidence>
<organism evidence="2 3">
    <name type="scientific">Entotheonella factor</name>
    <dbReference type="NCBI Taxonomy" id="1429438"/>
    <lineage>
        <taxon>Bacteria</taxon>
        <taxon>Pseudomonadati</taxon>
        <taxon>Nitrospinota/Tectimicrobiota group</taxon>
        <taxon>Candidatus Tectimicrobiota</taxon>
        <taxon>Candidatus Entotheonellia</taxon>
        <taxon>Candidatus Entotheonellales</taxon>
        <taxon>Candidatus Entotheonellaceae</taxon>
        <taxon>Candidatus Entotheonella</taxon>
    </lineage>
</organism>
<dbReference type="InterPro" id="IPR007471">
    <property type="entry name" value="N-end_Aminoacyl_Trfase_N"/>
</dbReference>
<keyword evidence="3" id="KW-1185">Reference proteome</keyword>
<dbReference type="GO" id="GO:0005737">
    <property type="term" value="C:cytoplasm"/>
    <property type="evidence" value="ECO:0007669"/>
    <property type="project" value="TreeGrafter"/>
</dbReference>
<dbReference type="PANTHER" id="PTHR21367:SF1">
    <property type="entry name" value="ARGINYL-TRNA--PROTEIN TRANSFERASE 1"/>
    <property type="match status" value="1"/>
</dbReference>
<protein>
    <recommendedName>
        <fullName evidence="1">N-end aminoacyl transferase N-terminal domain-containing protein</fullName>
    </recommendedName>
</protein>
<evidence type="ECO:0000259" key="1">
    <source>
        <dbReference type="Pfam" id="PF04376"/>
    </source>
</evidence>
<accession>W4L5I7</accession>
<feature type="domain" description="N-end aminoacyl transferase N-terminal" evidence="1">
    <location>
        <begin position="15"/>
        <end position="83"/>
    </location>
</feature>
<comment type="caution">
    <text evidence="2">The sequence shown here is derived from an EMBL/GenBank/DDBJ whole genome shotgun (WGS) entry which is preliminary data.</text>
</comment>
<dbReference type="Pfam" id="PF04376">
    <property type="entry name" value="ATE_N"/>
    <property type="match status" value="1"/>
</dbReference>
<dbReference type="PANTHER" id="PTHR21367">
    <property type="entry name" value="ARGININE-TRNA-PROTEIN TRANSFERASE 1"/>
    <property type="match status" value="1"/>
</dbReference>
<gene>
    <name evidence="2" type="ORF">ETSY1_40425</name>
</gene>
<dbReference type="AlphaFoldDB" id="W4L5I7"/>
<dbReference type="EMBL" id="AZHW01001294">
    <property type="protein sequence ID" value="ETW93154.1"/>
    <property type="molecule type" value="Genomic_DNA"/>
</dbReference>
<dbReference type="InterPro" id="IPR030700">
    <property type="entry name" value="N-end_Aminoacyl_Trfase"/>
</dbReference>
<dbReference type="Proteomes" id="UP000019141">
    <property type="component" value="Unassembled WGS sequence"/>
</dbReference>
<dbReference type="HOGENOM" id="CLU_1923740_0_0_7"/>
<name>W4L5I7_ENTF1</name>
<reference evidence="2 3" key="1">
    <citation type="journal article" date="2014" name="Nature">
        <title>An environmental bacterial taxon with a large and distinct metabolic repertoire.</title>
        <authorList>
            <person name="Wilson M.C."/>
            <person name="Mori T."/>
            <person name="Ruckert C."/>
            <person name="Uria A.R."/>
            <person name="Helf M.J."/>
            <person name="Takada K."/>
            <person name="Gernert C."/>
            <person name="Steffens U.A."/>
            <person name="Heycke N."/>
            <person name="Schmitt S."/>
            <person name="Rinke C."/>
            <person name="Helfrich E.J."/>
            <person name="Brachmann A.O."/>
            <person name="Gurgui C."/>
            <person name="Wakimoto T."/>
            <person name="Kracht M."/>
            <person name="Crusemann M."/>
            <person name="Hentschel U."/>
            <person name="Abe I."/>
            <person name="Matsunaga S."/>
            <person name="Kalinowski J."/>
            <person name="Takeyama H."/>
            <person name="Piel J."/>
        </authorList>
    </citation>
    <scope>NUCLEOTIDE SEQUENCE [LARGE SCALE GENOMIC DNA]</scope>
    <source>
        <strain evidence="3">TSY1</strain>
    </source>
</reference>
<dbReference type="GO" id="GO:0004057">
    <property type="term" value="F:arginyl-tRNA--protein transferase activity"/>
    <property type="evidence" value="ECO:0007669"/>
    <property type="project" value="InterPro"/>
</dbReference>